<feature type="compositionally biased region" description="Acidic residues" evidence="9">
    <location>
        <begin position="119"/>
        <end position="128"/>
    </location>
</feature>
<dbReference type="AlphaFoldDB" id="A0AAV2H0G0"/>
<feature type="compositionally biased region" description="Basic residues" evidence="9">
    <location>
        <begin position="617"/>
        <end position="629"/>
    </location>
</feature>
<evidence type="ECO:0000256" key="2">
    <source>
        <dbReference type="ARBA" id="ARBA00023015"/>
    </source>
</evidence>
<reference evidence="11 12" key="1">
    <citation type="submission" date="2024-04" db="EMBL/GenBank/DDBJ databases">
        <authorList>
            <consortium name="Genoscope - CEA"/>
            <person name="William W."/>
        </authorList>
    </citation>
    <scope>NUCLEOTIDE SEQUENCE [LARGE SCALE GENOMIC DNA]</scope>
</reference>
<feature type="compositionally biased region" description="Polar residues" evidence="9">
    <location>
        <begin position="448"/>
        <end position="460"/>
    </location>
</feature>
<dbReference type="PROSITE" id="PS00658">
    <property type="entry name" value="FORK_HEAD_2"/>
    <property type="match status" value="1"/>
</dbReference>
<feature type="compositionally biased region" description="Acidic residues" evidence="9">
    <location>
        <begin position="401"/>
        <end position="432"/>
    </location>
</feature>
<sequence length="863" mass="94608">MNDSGCEDTVPTMVPVCKLPDESDASMRARLFTSLSQSFPHSQLYKALHGGEDINLNGGDNSEDDDDSLYGDHLSNSCFASLRMDRRDSDDFDDDLQSLEWLQSEDLLKNIGGEKLDKDEDDNEEQKENEDIKPDINALQAVTGQQPATIPYLPQKHVNSKPPYSFSCLIFMAVEASPQKRLPVKDIYNWILTQFPYFQNAPTGWKNSVRHNLSLNKCFKKVEKDKGQSIGKGSLWCIDPAYRPNLLQALRKTPYHPYHQLQMTSTQPHSCIQYHSLPGGDRIVLPLTQRPVPNTVSPHLFPFLSRRLAQTSIDVDNEMKDVAQTLVALKSSHKMGLTDSSAGEDIGPTWKHHKRSNSCNNTRRRSSSPVVVTDHPYDDHAYSSSRLFDDDLPSPSSSSSIDEEYDFGDADEESDYQSDMEWDSDDKDEVDGGDIQSHRKLKIDIQGEGSTSTSNRAHGSQDSEDDEQKKIHEGASALLNLAGLYRSNSSTSNSPDCLKERKKKERLGEKSKKSNKVVKASKKGKDKKQVFSPKAEGEGSRKRSVSKRKNAGSNGKYDNEDYSLIKINRTPTKGRPPNPDKAAKSKLVKSSASHKDPAKVAGLKTKAKTSVKAASKAAKKSMEKKKLKLSKTFGSSKKQAADLSVNKGEDLPAGGKSMKSNKTKKLLSKKEGSQTAAGTLRKSKALIDGMKSKTYNPASAINQQVLSADHGSTQVQILNNNHVKVANVSMKTSDDILGNDKQLSAHQTDSPKDDVCCQSPSNKGQVLTNANGGIISPAGDAPATLLAEAKGSEAKLAVLKPPRSVELGTSSIRLETSDNLNQVSSIKNGLNNKNSPPDLVSGLGMSHRSPHFTRFSKKKAALS</sequence>
<evidence type="ECO:0000313" key="12">
    <source>
        <dbReference type="Proteomes" id="UP001497497"/>
    </source>
</evidence>
<organism evidence="11 12">
    <name type="scientific">Lymnaea stagnalis</name>
    <name type="common">Great pond snail</name>
    <name type="synonym">Helix stagnalis</name>
    <dbReference type="NCBI Taxonomy" id="6523"/>
    <lineage>
        <taxon>Eukaryota</taxon>
        <taxon>Metazoa</taxon>
        <taxon>Spiralia</taxon>
        <taxon>Lophotrochozoa</taxon>
        <taxon>Mollusca</taxon>
        <taxon>Gastropoda</taxon>
        <taxon>Heterobranchia</taxon>
        <taxon>Euthyneura</taxon>
        <taxon>Panpulmonata</taxon>
        <taxon>Hygrophila</taxon>
        <taxon>Lymnaeoidea</taxon>
        <taxon>Lymnaeidae</taxon>
        <taxon>Lymnaea</taxon>
    </lineage>
</organism>
<dbReference type="Proteomes" id="UP001497497">
    <property type="component" value="Unassembled WGS sequence"/>
</dbReference>
<comment type="caution">
    <text evidence="11">The sequence shown here is derived from an EMBL/GenBank/DDBJ whole genome shotgun (WGS) entry which is preliminary data.</text>
</comment>
<dbReference type="PANTHER" id="PTHR13962">
    <property type="entry name" value="FORKHEAD BOX PROTEIN N3-LIKE PROTEIN-RELATED"/>
    <property type="match status" value="1"/>
</dbReference>
<dbReference type="InterPro" id="IPR047404">
    <property type="entry name" value="FH_FOXN3"/>
</dbReference>
<dbReference type="InterPro" id="IPR001766">
    <property type="entry name" value="Fork_head_dom"/>
</dbReference>
<dbReference type="PANTHER" id="PTHR13962:SF22">
    <property type="entry name" value="FORKHEAD BOX PROTEIN N3-LIKE PROTEIN"/>
    <property type="match status" value="1"/>
</dbReference>
<dbReference type="InterPro" id="IPR047119">
    <property type="entry name" value="FOXN2/3-like"/>
</dbReference>
<feature type="compositionally biased region" description="Polar residues" evidence="9">
    <location>
        <begin position="824"/>
        <end position="835"/>
    </location>
</feature>
<keyword evidence="4" id="KW-0804">Transcription</keyword>
<feature type="compositionally biased region" description="Polar residues" evidence="9">
    <location>
        <begin position="486"/>
        <end position="495"/>
    </location>
</feature>
<evidence type="ECO:0000313" key="11">
    <source>
        <dbReference type="EMBL" id="CAL1527093.1"/>
    </source>
</evidence>
<proteinExistence type="predicted"/>
<keyword evidence="5 8" id="KW-0539">Nucleus</keyword>
<gene>
    <name evidence="11" type="ORF">GSLYS_00001270001</name>
</gene>
<feature type="DNA-binding region" description="Fork-head" evidence="8">
    <location>
        <begin position="161"/>
        <end position="248"/>
    </location>
</feature>
<keyword evidence="2" id="KW-0805">Transcription regulation</keyword>
<evidence type="ECO:0000256" key="5">
    <source>
        <dbReference type="ARBA" id="ARBA00023242"/>
    </source>
</evidence>
<evidence type="ECO:0000256" key="8">
    <source>
        <dbReference type="PROSITE-ProRule" id="PRU00089"/>
    </source>
</evidence>
<keyword evidence="3 8" id="KW-0238">DNA-binding</keyword>
<dbReference type="InterPro" id="IPR030456">
    <property type="entry name" value="TF_fork_head_CS_2"/>
</dbReference>
<feature type="compositionally biased region" description="Basic residues" evidence="9">
    <location>
        <begin position="513"/>
        <end position="526"/>
    </location>
</feature>
<evidence type="ECO:0000256" key="1">
    <source>
        <dbReference type="ARBA" id="ARBA00004123"/>
    </source>
</evidence>
<evidence type="ECO:0000256" key="6">
    <source>
        <dbReference type="ARBA" id="ARBA00034657"/>
    </source>
</evidence>
<evidence type="ECO:0000256" key="4">
    <source>
        <dbReference type="ARBA" id="ARBA00023163"/>
    </source>
</evidence>
<dbReference type="CDD" id="cd20059">
    <property type="entry name" value="FH_FOXN3"/>
    <property type="match status" value="1"/>
</dbReference>
<dbReference type="Gene3D" id="1.10.10.10">
    <property type="entry name" value="Winged helix-like DNA-binding domain superfamily/Winged helix DNA-binding domain"/>
    <property type="match status" value="1"/>
</dbReference>
<evidence type="ECO:0000256" key="7">
    <source>
        <dbReference type="ARBA" id="ARBA00034870"/>
    </source>
</evidence>
<evidence type="ECO:0000259" key="10">
    <source>
        <dbReference type="PROSITE" id="PS50039"/>
    </source>
</evidence>
<dbReference type="PROSITE" id="PS50039">
    <property type="entry name" value="FORK_HEAD_3"/>
    <property type="match status" value="1"/>
</dbReference>
<dbReference type="SMART" id="SM00339">
    <property type="entry name" value="FH"/>
    <property type="match status" value="1"/>
</dbReference>
<feature type="compositionally biased region" description="Basic residues" evidence="9">
    <location>
        <begin position="848"/>
        <end position="863"/>
    </location>
</feature>
<feature type="region of interest" description="Disordered" evidence="9">
    <location>
        <begin position="334"/>
        <end position="680"/>
    </location>
</feature>
<name>A0AAV2H0G0_LYMST</name>
<dbReference type="PRINTS" id="PR00053">
    <property type="entry name" value="FORKHEAD"/>
</dbReference>
<evidence type="ECO:0000256" key="9">
    <source>
        <dbReference type="SAM" id="MobiDB-lite"/>
    </source>
</evidence>
<dbReference type="SUPFAM" id="SSF46785">
    <property type="entry name" value="Winged helix' DNA-binding domain"/>
    <property type="match status" value="1"/>
</dbReference>
<feature type="compositionally biased region" description="Basic residues" evidence="9">
    <location>
        <begin position="350"/>
        <end position="366"/>
    </location>
</feature>
<feature type="region of interest" description="Disordered" evidence="9">
    <location>
        <begin position="824"/>
        <end position="863"/>
    </location>
</feature>
<dbReference type="InterPro" id="IPR036388">
    <property type="entry name" value="WH-like_DNA-bd_sf"/>
</dbReference>
<accession>A0AAV2H0G0</accession>
<dbReference type="InterPro" id="IPR036390">
    <property type="entry name" value="WH_DNA-bd_sf"/>
</dbReference>
<dbReference type="Pfam" id="PF00250">
    <property type="entry name" value="Forkhead"/>
    <property type="match status" value="1"/>
</dbReference>
<dbReference type="EMBL" id="CAXITT010000012">
    <property type="protein sequence ID" value="CAL1527093.1"/>
    <property type="molecule type" value="Genomic_DNA"/>
</dbReference>
<keyword evidence="12" id="KW-1185">Reference proteome</keyword>
<dbReference type="GO" id="GO:0003700">
    <property type="term" value="F:DNA-binding transcription factor activity"/>
    <property type="evidence" value="ECO:0007669"/>
    <property type="project" value="InterPro"/>
</dbReference>
<comment type="subcellular location">
    <subcellularLocation>
        <location evidence="1 8">Nucleus</location>
    </subcellularLocation>
</comment>
<feature type="domain" description="Fork-head" evidence="10">
    <location>
        <begin position="161"/>
        <end position="248"/>
    </location>
</feature>
<dbReference type="GO" id="GO:0005634">
    <property type="term" value="C:nucleus"/>
    <property type="evidence" value="ECO:0007669"/>
    <property type="project" value="UniProtKB-SubCell"/>
</dbReference>
<feature type="region of interest" description="Disordered" evidence="9">
    <location>
        <begin position="112"/>
        <end position="133"/>
    </location>
</feature>
<protein>
    <recommendedName>
        <fullName evidence="7">Forkhead box protein N3</fullName>
    </recommendedName>
</protein>
<dbReference type="GO" id="GO:0000987">
    <property type="term" value="F:cis-regulatory region sequence-specific DNA binding"/>
    <property type="evidence" value="ECO:0007669"/>
    <property type="project" value="TreeGrafter"/>
</dbReference>
<evidence type="ECO:0000256" key="3">
    <source>
        <dbReference type="ARBA" id="ARBA00023125"/>
    </source>
</evidence>
<comment type="function">
    <text evidence="6">Acts as a transcriptional repressor. May be involved in DNA damage-inducible cell cycle arrests (checkpoints).</text>
</comment>